<name>A0AAU8G1L0_9MICO</name>
<reference evidence="6" key="1">
    <citation type="submission" date="2024-06" db="EMBL/GenBank/DDBJ databases">
        <title>Complete genome sequence of the cellulolytic actinobacterium, Cellulosimicrobium ES-005.</title>
        <authorList>
            <person name="Matthews C.T."/>
            <person name="Underwood K.D."/>
            <person name="Ghanchi K.M."/>
            <person name="Fields S.D."/>
            <person name="Gardner S.G."/>
        </authorList>
    </citation>
    <scope>NUCLEOTIDE SEQUENCE</scope>
    <source>
        <strain evidence="6">ES-005</strain>
    </source>
</reference>
<dbReference type="InterPro" id="IPR000641">
    <property type="entry name" value="CbxX/CfxQ"/>
</dbReference>
<dbReference type="SUPFAM" id="SSF52540">
    <property type="entry name" value="P-loop containing nucleoside triphosphate hydrolases"/>
    <property type="match status" value="1"/>
</dbReference>
<feature type="compositionally biased region" description="Basic and acidic residues" evidence="4">
    <location>
        <begin position="560"/>
        <end position="570"/>
    </location>
</feature>
<proteinExistence type="inferred from homology"/>
<organism evidence="6">
    <name type="scientific">Cellulosimicrobium sp. ES-005</name>
    <dbReference type="NCBI Taxonomy" id="3163031"/>
    <lineage>
        <taxon>Bacteria</taxon>
        <taxon>Bacillati</taxon>
        <taxon>Actinomycetota</taxon>
        <taxon>Actinomycetes</taxon>
        <taxon>Micrococcales</taxon>
        <taxon>Promicromonosporaceae</taxon>
        <taxon>Cellulosimicrobium</taxon>
    </lineage>
</organism>
<feature type="compositionally biased region" description="Low complexity" evidence="4">
    <location>
        <begin position="142"/>
        <end position="167"/>
    </location>
</feature>
<dbReference type="Gene3D" id="3.40.50.300">
    <property type="entry name" value="P-loop containing nucleotide triphosphate hydrolases"/>
    <property type="match status" value="1"/>
</dbReference>
<keyword evidence="2" id="KW-0547">Nucleotide-binding</keyword>
<evidence type="ECO:0000256" key="3">
    <source>
        <dbReference type="ARBA" id="ARBA00022840"/>
    </source>
</evidence>
<dbReference type="PANTHER" id="PTHR43392:SF2">
    <property type="entry name" value="AAA-TYPE ATPASE FAMILY PROTEIN _ ANKYRIN REPEAT FAMILY PROTEIN"/>
    <property type="match status" value="1"/>
</dbReference>
<evidence type="ECO:0000313" key="6">
    <source>
        <dbReference type="EMBL" id="XCH30007.1"/>
    </source>
</evidence>
<feature type="domain" description="AAA+ ATPase" evidence="5">
    <location>
        <begin position="304"/>
        <end position="439"/>
    </location>
</feature>
<dbReference type="FunFam" id="3.40.50.300:FF:000216">
    <property type="entry name" value="Type VII secretion ATPase EccA"/>
    <property type="match status" value="1"/>
</dbReference>
<feature type="region of interest" description="Disordered" evidence="4">
    <location>
        <begin position="211"/>
        <end position="260"/>
    </location>
</feature>
<evidence type="ECO:0000256" key="1">
    <source>
        <dbReference type="ARBA" id="ARBA00010378"/>
    </source>
</evidence>
<dbReference type="RefSeq" id="WP_353708068.1">
    <property type="nucleotide sequence ID" value="NZ_CP159290.1"/>
</dbReference>
<evidence type="ECO:0000256" key="4">
    <source>
        <dbReference type="SAM" id="MobiDB-lite"/>
    </source>
</evidence>
<protein>
    <submittedName>
        <fullName evidence="6">AAA family ATPase</fullName>
    </submittedName>
</protein>
<feature type="compositionally biased region" description="Low complexity" evidence="4">
    <location>
        <begin position="543"/>
        <end position="558"/>
    </location>
</feature>
<evidence type="ECO:0000256" key="2">
    <source>
        <dbReference type="ARBA" id="ARBA00022741"/>
    </source>
</evidence>
<comment type="similarity">
    <text evidence="1">Belongs to the CbxX/CfxQ family.</text>
</comment>
<feature type="compositionally biased region" description="Low complexity" evidence="4">
    <location>
        <begin position="123"/>
        <end position="134"/>
    </location>
</feature>
<accession>A0AAU8G1L0</accession>
<dbReference type="Pfam" id="PF00004">
    <property type="entry name" value="AAA"/>
    <property type="match status" value="1"/>
</dbReference>
<dbReference type="AlphaFoldDB" id="A0AAU8G1L0"/>
<dbReference type="EMBL" id="CP159290">
    <property type="protein sequence ID" value="XCH30007.1"/>
    <property type="molecule type" value="Genomic_DNA"/>
</dbReference>
<feature type="compositionally biased region" description="Low complexity" evidence="4">
    <location>
        <begin position="211"/>
        <end position="251"/>
    </location>
</feature>
<dbReference type="PANTHER" id="PTHR43392">
    <property type="entry name" value="AAA-TYPE ATPASE FAMILY PROTEIN / ANKYRIN REPEAT FAMILY PROTEIN"/>
    <property type="match status" value="1"/>
</dbReference>
<dbReference type="InterPro" id="IPR027417">
    <property type="entry name" value="P-loop_NTPase"/>
</dbReference>
<dbReference type="InterPro" id="IPR050773">
    <property type="entry name" value="CbxX/CfxQ_RuBisCO_ESX"/>
</dbReference>
<feature type="compositionally biased region" description="Polar residues" evidence="4">
    <location>
        <begin position="572"/>
        <end position="581"/>
    </location>
</feature>
<evidence type="ECO:0000259" key="5">
    <source>
        <dbReference type="SMART" id="SM00382"/>
    </source>
</evidence>
<dbReference type="PRINTS" id="PR00819">
    <property type="entry name" value="CBXCFQXSUPER"/>
</dbReference>
<feature type="region of interest" description="Disordered" evidence="4">
    <location>
        <begin position="527"/>
        <end position="581"/>
    </location>
</feature>
<gene>
    <name evidence="6" type="ORF">ABRQ22_21065</name>
</gene>
<dbReference type="InterPro" id="IPR003593">
    <property type="entry name" value="AAA+_ATPase"/>
</dbReference>
<dbReference type="GO" id="GO:0016887">
    <property type="term" value="F:ATP hydrolysis activity"/>
    <property type="evidence" value="ECO:0007669"/>
    <property type="project" value="InterPro"/>
</dbReference>
<dbReference type="Gene3D" id="1.10.8.60">
    <property type="match status" value="1"/>
</dbReference>
<dbReference type="SMART" id="SM00382">
    <property type="entry name" value="AAA"/>
    <property type="match status" value="1"/>
</dbReference>
<dbReference type="InterPro" id="IPR003959">
    <property type="entry name" value="ATPase_AAA_core"/>
</dbReference>
<dbReference type="GO" id="GO:0005524">
    <property type="term" value="F:ATP binding"/>
    <property type="evidence" value="ECO:0007669"/>
    <property type="project" value="UniProtKB-KW"/>
</dbReference>
<dbReference type="InterPro" id="IPR041627">
    <property type="entry name" value="AAA_lid_6"/>
</dbReference>
<sequence length="581" mass="58879">MTGPVTPSLAAALDALDAAARAAGVDEEAARDEGARLAAAVAESSPGAPAAWLAALGHDPAATGAFFTAASSARRWRTSPTDVLAALGAARSKHAAAYGQALADVARAAAHLGSPGPHVAGAAAATAAVQQSGGAPPPAPVVTPAAGRTPSGPTPLPAAGGPLATRPSTGGADPFDLGDLLAAQGSLDALRRPAPEVPSVESILDALGARPAAAPSGATPAAPSGTTPVGAPTGGADATATRSEAATTAEAAAEEEPPRSIEELLAELDALTGLSRVKDEIHRQTELLRVEKLRTEAGLTRPTLTRHLVFLGNPGTGKTTVARLVAGIYRALGLLEKGHLVEVDRSELVAGYLGQTAVKTSEVVATALGGVLFVDEAYGLAEDQYGAEAINTLVKDMEDHRDELVVIVAGYPGPMADFLATNPGLESRFSTTITFEDYADAELRDIFAGMAAKSDFEPTPEALDVFARLAAAQPRTEGFGNARWARNVLDGAIARHAWRLKDTDAPTIDELRLLLPVDVVDGEGAPALLATLDPPEPDDAPDDAPTAAAPTDDAPSPDVASHDVASHDASETAPSTAEENA</sequence>
<dbReference type="Pfam" id="PF17866">
    <property type="entry name" value="AAA_lid_6"/>
    <property type="match status" value="1"/>
</dbReference>
<feature type="region of interest" description="Disordered" evidence="4">
    <location>
        <begin position="123"/>
        <end position="176"/>
    </location>
</feature>
<keyword evidence="3" id="KW-0067">ATP-binding</keyword>
<dbReference type="CDD" id="cd00009">
    <property type="entry name" value="AAA"/>
    <property type="match status" value="1"/>
</dbReference>